<dbReference type="EMBL" id="CAJPWZ010000730">
    <property type="protein sequence ID" value="CAG2200011.1"/>
    <property type="molecule type" value="Genomic_DNA"/>
</dbReference>
<name>A0A8S3QYS8_MYTED</name>
<dbReference type="Pfam" id="PF17517">
    <property type="entry name" value="IgGFc_binding"/>
    <property type="match status" value="1"/>
</dbReference>
<accession>A0A8S3QYS8</accession>
<dbReference type="AlphaFoldDB" id="A0A8S3QYS8"/>
<dbReference type="Proteomes" id="UP000683360">
    <property type="component" value="Unassembled WGS sequence"/>
</dbReference>
<comment type="caution">
    <text evidence="2">The sequence shown here is derived from an EMBL/GenBank/DDBJ whole genome shotgun (WGS) entry which is preliminary data.</text>
</comment>
<keyword evidence="3" id="KW-1185">Reference proteome</keyword>
<feature type="domain" description="IgGFc-binding protein N-terminal" evidence="1">
    <location>
        <begin position="2"/>
        <end position="186"/>
    </location>
</feature>
<reference evidence="2" key="1">
    <citation type="submission" date="2021-03" db="EMBL/GenBank/DDBJ databases">
        <authorList>
            <person name="Bekaert M."/>
        </authorList>
    </citation>
    <scope>NUCLEOTIDE SEQUENCE</scope>
</reference>
<dbReference type="InterPro" id="IPR035234">
    <property type="entry name" value="IgGFc-bd_N"/>
</dbReference>
<evidence type="ECO:0000259" key="1">
    <source>
        <dbReference type="Pfam" id="PF17517"/>
    </source>
</evidence>
<evidence type="ECO:0000313" key="2">
    <source>
        <dbReference type="EMBL" id="CAG2200011.1"/>
    </source>
</evidence>
<protein>
    <recommendedName>
        <fullName evidence="1">IgGFc-binding protein N-terminal domain-containing protein</fullName>
    </recommendedName>
</protein>
<evidence type="ECO:0000313" key="3">
    <source>
        <dbReference type="Proteomes" id="UP000683360"/>
    </source>
</evidence>
<organism evidence="2 3">
    <name type="scientific">Mytilus edulis</name>
    <name type="common">Blue mussel</name>
    <dbReference type="NCBI Taxonomy" id="6550"/>
    <lineage>
        <taxon>Eukaryota</taxon>
        <taxon>Metazoa</taxon>
        <taxon>Spiralia</taxon>
        <taxon>Lophotrochozoa</taxon>
        <taxon>Mollusca</taxon>
        <taxon>Bivalvia</taxon>
        <taxon>Autobranchia</taxon>
        <taxon>Pteriomorphia</taxon>
        <taxon>Mytilida</taxon>
        <taxon>Mytiloidea</taxon>
        <taxon>Mytilidae</taxon>
        <taxon>Mytilinae</taxon>
        <taxon>Mytilus</taxon>
    </lineage>
</organism>
<proteinExistence type="predicted"/>
<dbReference type="OrthoDB" id="6117025at2759"/>
<dbReference type="PANTHER" id="PTHR46534:SF1">
    <property type="entry name" value="IGGFC-BINDING PROTEIN N-TERMINAL DOMAIN-CONTAINING PROTEIN"/>
    <property type="match status" value="1"/>
</dbReference>
<dbReference type="PANTHER" id="PTHR46534">
    <property type="entry name" value="IGGFC_BINDING DOMAIN-CONTAINING PROTEIN"/>
    <property type="match status" value="1"/>
</dbReference>
<gene>
    <name evidence="2" type="ORF">MEDL_14681</name>
</gene>
<sequence>MVLNPFDTFQFSHTHDLTGTMVTSSAPLFVISGSNCINTLYLPNQGYGDGNPFMEMILPTDQLDSLYVIPDIAKYQWSTVRVLSVNATSITFRNASSVIKKSLRPREHIDFQHQKISYIQASDNIIVTVYPQYVLTGYLDSFMMTIHGVNQFLAECHFAVPSMSFDSYISIAVRSSDIGGFILDDHPLRLKIFSA</sequence>